<keyword evidence="1" id="KW-0472">Membrane</keyword>
<keyword evidence="1" id="KW-1133">Transmembrane helix</keyword>
<name>A0A0R1GL19_9LACO</name>
<proteinExistence type="predicted"/>
<dbReference type="PATRIC" id="fig|1423726.3.peg.450"/>
<evidence type="ECO:0000256" key="1">
    <source>
        <dbReference type="SAM" id="Phobius"/>
    </source>
</evidence>
<dbReference type="RefSeq" id="WP_057904939.1">
    <property type="nucleotide sequence ID" value="NZ_AZDA01000090.1"/>
</dbReference>
<keyword evidence="1" id="KW-0812">Transmembrane</keyword>
<reference evidence="2 3" key="1">
    <citation type="journal article" date="2015" name="Genome Announc.">
        <title>Expanding the biotechnology potential of lactobacilli through comparative genomics of 213 strains and associated genera.</title>
        <authorList>
            <person name="Sun Z."/>
            <person name="Harris H.M."/>
            <person name="McCann A."/>
            <person name="Guo C."/>
            <person name="Argimon S."/>
            <person name="Zhang W."/>
            <person name="Yang X."/>
            <person name="Jeffery I.B."/>
            <person name="Cooney J.C."/>
            <person name="Kagawa T.F."/>
            <person name="Liu W."/>
            <person name="Song Y."/>
            <person name="Salvetti E."/>
            <person name="Wrobel A."/>
            <person name="Rasinkangas P."/>
            <person name="Parkhill J."/>
            <person name="Rea M.C."/>
            <person name="O'Sullivan O."/>
            <person name="Ritari J."/>
            <person name="Douillard F.P."/>
            <person name="Paul Ross R."/>
            <person name="Yang R."/>
            <person name="Briner A.E."/>
            <person name="Felis G.E."/>
            <person name="de Vos W.M."/>
            <person name="Barrangou R."/>
            <person name="Klaenhammer T.R."/>
            <person name="Caufield P.W."/>
            <person name="Cui Y."/>
            <person name="Zhang H."/>
            <person name="O'Toole P.W."/>
        </authorList>
    </citation>
    <scope>NUCLEOTIDE SEQUENCE [LARGE SCALE GENOMIC DNA]</scope>
    <source>
        <strain evidence="2 3">DSM 20003</strain>
    </source>
</reference>
<dbReference type="EMBL" id="AZDA01000090">
    <property type="protein sequence ID" value="KRK34680.1"/>
    <property type="molecule type" value="Genomic_DNA"/>
</dbReference>
<evidence type="ECO:0000313" key="3">
    <source>
        <dbReference type="Proteomes" id="UP000051461"/>
    </source>
</evidence>
<dbReference type="AlphaFoldDB" id="A0A0R1GL19"/>
<protein>
    <submittedName>
        <fullName evidence="2">Uncharacterized protein</fullName>
    </submittedName>
</protein>
<evidence type="ECO:0000313" key="2">
    <source>
        <dbReference type="EMBL" id="KRK34680.1"/>
    </source>
</evidence>
<comment type="caution">
    <text evidence="2">The sequence shown here is derived from an EMBL/GenBank/DDBJ whole genome shotgun (WGS) entry which is preliminary data.</text>
</comment>
<organism evidence="2 3">
    <name type="scientific">Loigolactobacillus bifermentans DSM 20003</name>
    <dbReference type="NCBI Taxonomy" id="1423726"/>
    <lineage>
        <taxon>Bacteria</taxon>
        <taxon>Bacillati</taxon>
        <taxon>Bacillota</taxon>
        <taxon>Bacilli</taxon>
        <taxon>Lactobacillales</taxon>
        <taxon>Lactobacillaceae</taxon>
        <taxon>Loigolactobacillus</taxon>
    </lineage>
</organism>
<dbReference type="Proteomes" id="UP000051461">
    <property type="component" value="Unassembled WGS sequence"/>
</dbReference>
<feature type="transmembrane region" description="Helical" evidence="1">
    <location>
        <begin position="16"/>
        <end position="33"/>
    </location>
</feature>
<sequence length="101" mass="11900">MQLEITSTAYFKRLQFGQVLFFVGMLVLTPYAADFKQQLVLMEEDYQSWAQQFEQAHPGEWQCFYQIKPNTDLAQAQMTLTFVAENERQQLDYQVFLESVA</sequence>
<gene>
    <name evidence="2" type="ORF">FC07_GL000434</name>
</gene>
<accession>A0A0R1GL19</accession>
<keyword evidence="3" id="KW-1185">Reference proteome</keyword>